<name>A0A1G5SCY7_9PROT</name>
<dbReference type="AlphaFoldDB" id="A0A1G5SCY7"/>
<dbReference type="Gene3D" id="3.40.50.150">
    <property type="entry name" value="Vaccinia Virus protein VP39"/>
    <property type="match status" value="1"/>
</dbReference>
<evidence type="ECO:0000256" key="1">
    <source>
        <dbReference type="ARBA" id="ARBA00022603"/>
    </source>
</evidence>
<sequence>MTQDKTPSIQVPQADDRPLWDVIFAIYGYPALLLAHRLKIFPLLAENARTLPEICDALSIKQRPAEAILTTATALGFLSLNEDRYFLTPVTEAYLLETSPNYFGFFWDMMIDNSQVSSIAGLEKAVLTDSPQAYGGGDIFKSHEEQIELLRRFTAGMHSISITSALVWPTIMDFSGHRVMLDIGGGSGAHSIGAALRLPNLQQALVLDFSQVCKVAEEYIAQYNLQGRVKTHEGNIWQDHWPTADLHFFSNMYHDWLSDKCHFLTAKSFDRLESGGRIVIHEMLYNDEKTGPFSSAAFSMIMMGWTEGKQYSGQELTAMLDKIGFEDIQIHKAFGYHSIVTGLKP</sequence>
<dbReference type="InterPro" id="IPR036390">
    <property type="entry name" value="WH_DNA-bd_sf"/>
</dbReference>
<reference evidence="6 7" key="1">
    <citation type="submission" date="2016-10" db="EMBL/GenBank/DDBJ databases">
        <authorList>
            <person name="de Groot N.N."/>
        </authorList>
    </citation>
    <scope>NUCLEOTIDE SEQUENCE [LARGE SCALE GENOMIC DNA]</scope>
    <source>
        <strain evidence="6">1</strain>
    </source>
</reference>
<dbReference type="SUPFAM" id="SSF46785">
    <property type="entry name" value="Winged helix' DNA-binding domain"/>
    <property type="match status" value="1"/>
</dbReference>
<dbReference type="PANTHER" id="PTHR43712:SF2">
    <property type="entry name" value="O-METHYLTRANSFERASE CICE"/>
    <property type="match status" value="1"/>
</dbReference>
<gene>
    <name evidence="6" type="ORF">NSMM_150129</name>
</gene>
<dbReference type="Gene3D" id="1.10.10.10">
    <property type="entry name" value="Winged helix-like DNA-binding domain superfamily/Winged helix DNA-binding domain"/>
    <property type="match status" value="1"/>
</dbReference>
<feature type="domain" description="O-methyltransferase C-terminal" evidence="5">
    <location>
        <begin position="131"/>
        <end position="326"/>
    </location>
</feature>
<evidence type="ECO:0000313" key="7">
    <source>
        <dbReference type="Proteomes" id="UP000198729"/>
    </source>
</evidence>
<dbReference type="GO" id="GO:0032259">
    <property type="term" value="P:methylation"/>
    <property type="evidence" value="ECO:0007669"/>
    <property type="project" value="UniProtKB-KW"/>
</dbReference>
<keyword evidence="1 6" id="KW-0489">Methyltransferase</keyword>
<keyword evidence="7" id="KW-1185">Reference proteome</keyword>
<feature type="active site" description="Proton acceptor" evidence="4">
    <location>
        <position position="254"/>
    </location>
</feature>
<dbReference type="Pfam" id="PF00891">
    <property type="entry name" value="Methyltransf_2"/>
    <property type="match status" value="1"/>
</dbReference>
<evidence type="ECO:0000256" key="4">
    <source>
        <dbReference type="PIRSR" id="PIRSR005739-1"/>
    </source>
</evidence>
<dbReference type="GO" id="GO:0046983">
    <property type="term" value="F:protein dimerization activity"/>
    <property type="evidence" value="ECO:0007669"/>
    <property type="project" value="InterPro"/>
</dbReference>
<organism evidence="6 7">
    <name type="scientific">Nitrosomonas mobilis</name>
    <dbReference type="NCBI Taxonomy" id="51642"/>
    <lineage>
        <taxon>Bacteria</taxon>
        <taxon>Pseudomonadati</taxon>
        <taxon>Pseudomonadota</taxon>
        <taxon>Betaproteobacteria</taxon>
        <taxon>Nitrosomonadales</taxon>
        <taxon>Nitrosomonadaceae</taxon>
        <taxon>Nitrosomonas</taxon>
    </lineage>
</organism>
<keyword evidence="2 6" id="KW-0808">Transferase</keyword>
<protein>
    <submittedName>
        <fullName evidence="6">O-methyltransferase family 2</fullName>
    </submittedName>
</protein>
<dbReference type="InterPro" id="IPR029063">
    <property type="entry name" value="SAM-dependent_MTases_sf"/>
</dbReference>
<evidence type="ECO:0000256" key="2">
    <source>
        <dbReference type="ARBA" id="ARBA00022679"/>
    </source>
</evidence>
<evidence type="ECO:0000256" key="3">
    <source>
        <dbReference type="ARBA" id="ARBA00022691"/>
    </source>
</evidence>
<dbReference type="PANTHER" id="PTHR43712">
    <property type="entry name" value="PUTATIVE (AFU_ORTHOLOGUE AFUA_4G14580)-RELATED"/>
    <property type="match status" value="1"/>
</dbReference>
<dbReference type="SUPFAM" id="SSF53335">
    <property type="entry name" value="S-adenosyl-L-methionine-dependent methyltransferases"/>
    <property type="match status" value="1"/>
</dbReference>
<dbReference type="InterPro" id="IPR001077">
    <property type="entry name" value="COMT_C"/>
</dbReference>
<dbReference type="STRING" id="51642.NSMM_150129"/>
<dbReference type="PIRSF" id="PIRSF005739">
    <property type="entry name" value="O-mtase"/>
    <property type="match status" value="1"/>
</dbReference>
<dbReference type="PROSITE" id="PS51683">
    <property type="entry name" value="SAM_OMT_II"/>
    <property type="match status" value="1"/>
</dbReference>
<evidence type="ECO:0000259" key="5">
    <source>
        <dbReference type="Pfam" id="PF00891"/>
    </source>
</evidence>
<keyword evidence="3" id="KW-0949">S-adenosyl-L-methionine</keyword>
<dbReference type="InterPro" id="IPR016461">
    <property type="entry name" value="COMT-like"/>
</dbReference>
<dbReference type="GO" id="GO:0008171">
    <property type="term" value="F:O-methyltransferase activity"/>
    <property type="evidence" value="ECO:0007669"/>
    <property type="project" value="InterPro"/>
</dbReference>
<accession>A0A1G5SCY7</accession>
<dbReference type="InterPro" id="IPR036388">
    <property type="entry name" value="WH-like_DNA-bd_sf"/>
</dbReference>
<dbReference type="CDD" id="cd02440">
    <property type="entry name" value="AdoMet_MTases"/>
    <property type="match status" value="1"/>
</dbReference>
<dbReference type="OrthoDB" id="582216at2"/>
<dbReference type="EMBL" id="FMWO01000020">
    <property type="protein sequence ID" value="SCZ84391.1"/>
    <property type="molecule type" value="Genomic_DNA"/>
</dbReference>
<proteinExistence type="predicted"/>
<evidence type="ECO:0000313" key="6">
    <source>
        <dbReference type="EMBL" id="SCZ84391.1"/>
    </source>
</evidence>
<dbReference type="Proteomes" id="UP000198729">
    <property type="component" value="Unassembled WGS sequence"/>
</dbReference>